<gene>
    <name evidence="2" type="ORF">A3A78_02015</name>
</gene>
<proteinExistence type="predicted"/>
<dbReference type="CDD" id="cd06664">
    <property type="entry name" value="IscU_like"/>
    <property type="match status" value="1"/>
</dbReference>
<dbReference type="GO" id="GO:0051536">
    <property type="term" value="F:iron-sulfur cluster binding"/>
    <property type="evidence" value="ECO:0007669"/>
    <property type="project" value="InterPro"/>
</dbReference>
<evidence type="ECO:0000313" key="3">
    <source>
        <dbReference type="Proteomes" id="UP000176504"/>
    </source>
</evidence>
<dbReference type="NCBIfam" id="TIGR01994">
    <property type="entry name" value="SUF_scaf_2"/>
    <property type="match status" value="1"/>
</dbReference>
<dbReference type="GO" id="GO:0005506">
    <property type="term" value="F:iron ion binding"/>
    <property type="evidence" value="ECO:0007669"/>
    <property type="project" value="InterPro"/>
</dbReference>
<dbReference type="InterPro" id="IPR002871">
    <property type="entry name" value="NIF_FeS_clus_asmbl_NifU_N"/>
</dbReference>
<evidence type="ECO:0000259" key="1">
    <source>
        <dbReference type="Pfam" id="PF01592"/>
    </source>
</evidence>
<evidence type="ECO:0000313" key="2">
    <source>
        <dbReference type="EMBL" id="OGC55792.1"/>
    </source>
</evidence>
<dbReference type="AlphaFoldDB" id="A0A1F4VEV5"/>
<organism evidence="2 3">
    <name type="scientific">candidate division WWE3 bacterium RIFCSPLOWO2_01_FULL_41_18</name>
    <dbReference type="NCBI Taxonomy" id="1802625"/>
    <lineage>
        <taxon>Bacteria</taxon>
        <taxon>Katanobacteria</taxon>
    </lineage>
</organism>
<dbReference type="Pfam" id="PF01592">
    <property type="entry name" value="NifU_N"/>
    <property type="match status" value="1"/>
</dbReference>
<dbReference type="GO" id="GO:0016226">
    <property type="term" value="P:iron-sulfur cluster assembly"/>
    <property type="evidence" value="ECO:0007669"/>
    <property type="project" value="InterPro"/>
</dbReference>
<feature type="domain" description="NIF system FeS cluster assembly NifU N-terminal" evidence="1">
    <location>
        <begin position="5"/>
        <end position="118"/>
    </location>
</feature>
<dbReference type="PANTHER" id="PTHR10093">
    <property type="entry name" value="IRON-SULFUR CLUSTER ASSEMBLY ENZYME NIFU HOMOLOG"/>
    <property type="match status" value="1"/>
</dbReference>
<dbReference type="EMBL" id="MEVI01000001">
    <property type="protein sequence ID" value="OGC55792.1"/>
    <property type="molecule type" value="Genomic_DNA"/>
</dbReference>
<comment type="caution">
    <text evidence="2">The sequence shown here is derived from an EMBL/GenBank/DDBJ whole genome shotgun (WGS) entry which is preliminary data.</text>
</comment>
<protein>
    <submittedName>
        <fullName evidence="2">SUF system NifU family Fe-S cluster assembly protein</fullName>
    </submittedName>
</protein>
<dbReference type="Proteomes" id="UP000176504">
    <property type="component" value="Unassembled WGS sequence"/>
</dbReference>
<dbReference type="SUPFAM" id="SSF82649">
    <property type="entry name" value="SufE/NifU"/>
    <property type="match status" value="1"/>
</dbReference>
<dbReference type="Gene3D" id="3.90.1010.10">
    <property type="match status" value="1"/>
</dbReference>
<name>A0A1F4VEV5_UNCKA</name>
<accession>A0A1F4VEV5</accession>
<reference evidence="2 3" key="1">
    <citation type="journal article" date="2016" name="Nat. Commun.">
        <title>Thousands of microbial genomes shed light on interconnected biogeochemical processes in an aquifer system.</title>
        <authorList>
            <person name="Anantharaman K."/>
            <person name="Brown C.T."/>
            <person name="Hug L.A."/>
            <person name="Sharon I."/>
            <person name="Castelle C.J."/>
            <person name="Probst A.J."/>
            <person name="Thomas B.C."/>
            <person name="Singh A."/>
            <person name="Wilkins M.J."/>
            <person name="Karaoz U."/>
            <person name="Brodie E.L."/>
            <person name="Williams K.H."/>
            <person name="Hubbard S.S."/>
            <person name="Banfield J.F."/>
        </authorList>
    </citation>
    <scope>NUCLEOTIDE SEQUENCE [LARGE SCALE GENOMIC DNA]</scope>
</reference>
<sequence length="119" mass="13045">MMDIYREELMDHFKNPRNYKKLPTPTKSVHESNPLCGDMIDLEVLVENGVIKDIGFSGAGCAISIASASILTEKVKGMRVKDAKKITKMEVAQSVNPDLTISRVKCATLSLSALHKALV</sequence>